<evidence type="ECO:0000313" key="1">
    <source>
        <dbReference type="EMBL" id="KAK2092893.1"/>
    </source>
</evidence>
<dbReference type="EMBL" id="JASSZA010000015">
    <property type="protein sequence ID" value="KAK2092893.1"/>
    <property type="molecule type" value="Genomic_DNA"/>
</dbReference>
<evidence type="ECO:0000313" key="2">
    <source>
        <dbReference type="Proteomes" id="UP001266305"/>
    </source>
</evidence>
<dbReference type="Proteomes" id="UP001266305">
    <property type="component" value="Unassembled WGS sequence"/>
</dbReference>
<organism evidence="1 2">
    <name type="scientific">Saguinus oedipus</name>
    <name type="common">Cotton-top tamarin</name>
    <name type="synonym">Oedipomidas oedipus</name>
    <dbReference type="NCBI Taxonomy" id="9490"/>
    <lineage>
        <taxon>Eukaryota</taxon>
        <taxon>Metazoa</taxon>
        <taxon>Chordata</taxon>
        <taxon>Craniata</taxon>
        <taxon>Vertebrata</taxon>
        <taxon>Euteleostomi</taxon>
        <taxon>Mammalia</taxon>
        <taxon>Eutheria</taxon>
        <taxon>Euarchontoglires</taxon>
        <taxon>Primates</taxon>
        <taxon>Haplorrhini</taxon>
        <taxon>Platyrrhini</taxon>
        <taxon>Cebidae</taxon>
        <taxon>Callitrichinae</taxon>
        <taxon>Saguinus</taxon>
    </lineage>
</organism>
<accession>A0ABQ9U762</accession>
<protein>
    <submittedName>
        <fullName evidence="1">Uncharacterized protein</fullName>
    </submittedName>
</protein>
<sequence length="77" mass="9104">MRLRLLAHSEEHLNSAWTQASITLAMTASYIRWVPSPGSHGPLKLRATFDFYQLCYWYIESNLSFNKWAQVERDKDR</sequence>
<keyword evidence="2" id="KW-1185">Reference proteome</keyword>
<feature type="non-terminal residue" evidence="1">
    <location>
        <position position="77"/>
    </location>
</feature>
<comment type="caution">
    <text evidence="1">The sequence shown here is derived from an EMBL/GenBank/DDBJ whole genome shotgun (WGS) entry which is preliminary data.</text>
</comment>
<name>A0ABQ9U762_SAGOE</name>
<proteinExistence type="predicted"/>
<reference evidence="1 2" key="1">
    <citation type="submission" date="2023-05" db="EMBL/GenBank/DDBJ databases">
        <title>B98-5 Cell Line De Novo Hybrid Assembly: An Optical Mapping Approach.</title>
        <authorList>
            <person name="Kananen K."/>
            <person name="Auerbach J.A."/>
            <person name="Kautto E."/>
            <person name="Blachly J.S."/>
        </authorList>
    </citation>
    <scope>NUCLEOTIDE SEQUENCE [LARGE SCALE GENOMIC DNA]</scope>
    <source>
        <strain evidence="1">B95-8</strain>
        <tissue evidence="1">Cell line</tissue>
    </source>
</reference>
<gene>
    <name evidence="1" type="ORF">P7K49_029422</name>
</gene>